<dbReference type="Proteomes" id="UP000835052">
    <property type="component" value="Unassembled WGS sequence"/>
</dbReference>
<comment type="subcellular location">
    <subcellularLocation>
        <location evidence="1">Nucleus</location>
    </subcellularLocation>
</comment>
<dbReference type="InterPro" id="IPR041384">
    <property type="entry name" value="DNTTIP1_dimer"/>
</dbReference>
<evidence type="ECO:0000313" key="8">
    <source>
        <dbReference type="Proteomes" id="UP000835052"/>
    </source>
</evidence>
<accession>A0A8S1H429</accession>
<name>A0A8S1H429_9PELO</name>
<organism evidence="7 8">
    <name type="scientific">Caenorhabditis auriculariae</name>
    <dbReference type="NCBI Taxonomy" id="2777116"/>
    <lineage>
        <taxon>Eukaryota</taxon>
        <taxon>Metazoa</taxon>
        <taxon>Ecdysozoa</taxon>
        <taxon>Nematoda</taxon>
        <taxon>Chromadorea</taxon>
        <taxon>Rhabditida</taxon>
        <taxon>Rhabditina</taxon>
        <taxon>Rhabditomorpha</taxon>
        <taxon>Rhabditoidea</taxon>
        <taxon>Rhabditidae</taxon>
        <taxon>Peloderinae</taxon>
        <taxon>Caenorhabditis</taxon>
    </lineage>
</organism>
<evidence type="ECO:0000256" key="1">
    <source>
        <dbReference type="ARBA" id="ARBA00004123"/>
    </source>
</evidence>
<keyword evidence="8" id="KW-1185">Reference proteome</keyword>
<protein>
    <recommendedName>
        <fullName evidence="9">DNTTIP1 dimerisation domain-containing protein</fullName>
    </recommendedName>
</protein>
<keyword evidence="3" id="KW-0539">Nucleus</keyword>
<proteinExistence type="predicted"/>
<dbReference type="GO" id="GO:0031491">
    <property type="term" value="F:nucleosome binding"/>
    <property type="evidence" value="ECO:0007669"/>
    <property type="project" value="TreeGrafter"/>
</dbReference>
<dbReference type="GO" id="GO:0003677">
    <property type="term" value="F:DNA binding"/>
    <property type="evidence" value="ECO:0007669"/>
    <property type="project" value="UniProtKB-KW"/>
</dbReference>
<dbReference type="AlphaFoldDB" id="A0A8S1H429"/>
<evidence type="ECO:0000313" key="7">
    <source>
        <dbReference type="EMBL" id="CAD6190429.1"/>
    </source>
</evidence>
<keyword evidence="2" id="KW-0238">DNA-binding</keyword>
<comment type="caution">
    <text evidence="7">The sequence shown here is derived from an EMBL/GenBank/DDBJ whole genome shotgun (WGS) entry which is preliminary data.</text>
</comment>
<dbReference type="GO" id="GO:0005634">
    <property type="term" value="C:nucleus"/>
    <property type="evidence" value="ECO:0007669"/>
    <property type="project" value="UniProtKB-SubCell"/>
</dbReference>
<dbReference type="Pfam" id="PF18192">
    <property type="entry name" value="DNTTIP1_dimer"/>
    <property type="match status" value="1"/>
</dbReference>
<feature type="domain" description="TdIF1 C-terminal" evidence="6">
    <location>
        <begin position="239"/>
        <end position="284"/>
    </location>
</feature>
<evidence type="ECO:0000256" key="2">
    <source>
        <dbReference type="ARBA" id="ARBA00023125"/>
    </source>
</evidence>
<feature type="domain" description="DNTTIP1 dimerisation" evidence="5">
    <location>
        <begin position="61"/>
        <end position="125"/>
    </location>
</feature>
<dbReference type="InterPro" id="IPR049121">
    <property type="entry name" value="TdIF1_C"/>
</dbReference>
<dbReference type="OrthoDB" id="5860246at2759"/>
<dbReference type="PANTHER" id="PTHR23399">
    <property type="entry name" value="DEOXYNUCLEOTIDYLTRANSFERASE TERMINAL-INTERACTING PROTEIN 1"/>
    <property type="match status" value="1"/>
</dbReference>
<dbReference type="InterPro" id="IPR026064">
    <property type="entry name" value="TdIF1"/>
</dbReference>
<feature type="region of interest" description="Disordered" evidence="4">
    <location>
        <begin position="133"/>
        <end position="153"/>
    </location>
</feature>
<evidence type="ECO:0008006" key="9">
    <source>
        <dbReference type="Google" id="ProtNLM"/>
    </source>
</evidence>
<dbReference type="PANTHER" id="PTHR23399:SF2">
    <property type="entry name" value="DEOXYNUCLEOTIDYLTRANSFERASE TERMINAL-INTERACTING PROTEIN 1"/>
    <property type="match status" value="1"/>
</dbReference>
<evidence type="ECO:0000259" key="5">
    <source>
        <dbReference type="Pfam" id="PF18192"/>
    </source>
</evidence>
<gene>
    <name evidence="7" type="ORF">CAUJ_LOCUS6348</name>
</gene>
<evidence type="ECO:0000259" key="6">
    <source>
        <dbReference type="Pfam" id="PF21229"/>
    </source>
</evidence>
<dbReference type="EMBL" id="CAJGYM010000015">
    <property type="protein sequence ID" value="CAD6190429.1"/>
    <property type="molecule type" value="Genomic_DNA"/>
</dbReference>
<reference evidence="7" key="1">
    <citation type="submission" date="2020-10" db="EMBL/GenBank/DDBJ databases">
        <authorList>
            <person name="Kikuchi T."/>
        </authorList>
    </citation>
    <scope>NUCLEOTIDE SEQUENCE</scope>
    <source>
        <strain evidence="7">NKZ352</strain>
    </source>
</reference>
<dbReference type="Pfam" id="PF21229">
    <property type="entry name" value="TdIF1_2nd"/>
    <property type="match status" value="1"/>
</dbReference>
<evidence type="ECO:0000256" key="3">
    <source>
        <dbReference type="ARBA" id="ARBA00023242"/>
    </source>
</evidence>
<evidence type="ECO:0000256" key="4">
    <source>
        <dbReference type="SAM" id="MobiDB-lite"/>
    </source>
</evidence>
<sequence>MVLERMTGNGNGNKMNMRINILEAILNSETENSSDGSSARVNSLKQVIRRNKTDMASDAVSSLDLMRQIFQNEITREFHQVMDRYTRTTFLPAIENLKRNGHDVDEDVMNSLYVSMLEAAKKPFLKAPAPVSEFPAAPTLPGPSMTAPNDSINERDFDANFKRGYESDGSDVSAISTHSIEAKRRRGRPRKDEEAYRLEMAPPTMQDVRRWSPDRIHFGTKFVPALKVAALLNLPVSILFNKFPRMFKYSCDEDDKNQLADEKRVIRAPGRCYLVIADDAKNIIPPHTIGEVQMHAFSLNEPMLSKIRQKAAPMFEKLKACLPPQSYF</sequence>